<evidence type="ECO:0000313" key="2">
    <source>
        <dbReference type="Proteomes" id="UP000186922"/>
    </source>
</evidence>
<comment type="caution">
    <text evidence="1">The sequence shown here is derived from an EMBL/GenBank/DDBJ whole genome shotgun (WGS) entry which is preliminary data.</text>
</comment>
<dbReference type="EMBL" id="BDGG01000005">
    <property type="protein sequence ID" value="GAU99216.1"/>
    <property type="molecule type" value="Genomic_DNA"/>
</dbReference>
<dbReference type="OrthoDB" id="10482331at2759"/>
<keyword evidence="2" id="KW-1185">Reference proteome</keyword>
<accession>A0A1D1VC56</accession>
<proteinExistence type="predicted"/>
<gene>
    <name evidence="1" type="primary">RvY_10248-1</name>
    <name evidence="1" type="synonym">RvY_10248.1</name>
    <name evidence="1" type="ORF">RvY_10248</name>
</gene>
<evidence type="ECO:0000313" key="1">
    <source>
        <dbReference type="EMBL" id="GAU99216.1"/>
    </source>
</evidence>
<evidence type="ECO:0008006" key="3">
    <source>
        <dbReference type="Google" id="ProtNLM"/>
    </source>
</evidence>
<protein>
    <recommendedName>
        <fullName evidence="3">Ricin B lectin domain-containing protein</fullName>
    </recommendedName>
</protein>
<reference evidence="1 2" key="1">
    <citation type="journal article" date="2016" name="Nat. Commun.">
        <title>Extremotolerant tardigrade genome and improved radiotolerance of human cultured cells by tardigrade-unique protein.</title>
        <authorList>
            <person name="Hashimoto T."/>
            <person name="Horikawa D.D."/>
            <person name="Saito Y."/>
            <person name="Kuwahara H."/>
            <person name="Kozuka-Hata H."/>
            <person name="Shin-I T."/>
            <person name="Minakuchi Y."/>
            <person name="Ohishi K."/>
            <person name="Motoyama A."/>
            <person name="Aizu T."/>
            <person name="Enomoto A."/>
            <person name="Kondo K."/>
            <person name="Tanaka S."/>
            <person name="Hara Y."/>
            <person name="Koshikawa S."/>
            <person name="Sagara H."/>
            <person name="Miura T."/>
            <person name="Yokobori S."/>
            <person name="Miyagawa K."/>
            <person name="Suzuki Y."/>
            <person name="Kubo T."/>
            <person name="Oyama M."/>
            <person name="Kohara Y."/>
            <person name="Fujiyama A."/>
            <person name="Arakawa K."/>
            <person name="Katayama T."/>
            <person name="Toyoda A."/>
            <person name="Kunieda T."/>
        </authorList>
    </citation>
    <scope>NUCLEOTIDE SEQUENCE [LARGE SCALE GENOMIC DNA]</scope>
    <source>
        <strain evidence="1 2">YOKOZUNA-1</strain>
    </source>
</reference>
<dbReference type="Proteomes" id="UP000186922">
    <property type="component" value="Unassembled WGS sequence"/>
</dbReference>
<name>A0A1D1VC56_RAMVA</name>
<organism evidence="1 2">
    <name type="scientific">Ramazzottius varieornatus</name>
    <name type="common">Water bear</name>
    <name type="synonym">Tardigrade</name>
    <dbReference type="NCBI Taxonomy" id="947166"/>
    <lineage>
        <taxon>Eukaryota</taxon>
        <taxon>Metazoa</taxon>
        <taxon>Ecdysozoa</taxon>
        <taxon>Tardigrada</taxon>
        <taxon>Eutardigrada</taxon>
        <taxon>Parachela</taxon>
        <taxon>Hypsibioidea</taxon>
        <taxon>Ramazzottiidae</taxon>
        <taxon>Ramazzottius</taxon>
    </lineage>
</organism>
<sequence length="206" mass="22798">MSAVKQNGPKGPQEPVEFLASCGYPRVLYITLAKLDLGDPKLDANSLCSTPVVPLKPLTGKYTIEQAGTDNCVTFDAANNALEDDRLFTSRCREGLREGTQNFTVITDRNNGHFSLATEDQKCFYADTNKDIRRDKSFCSKTLSYFVAQRAGSSSILVKEWPSNSCLNANLDGTLNFEACDSGSQRQTWKVCRSDDPSICLRNYPL</sequence>
<dbReference type="AlphaFoldDB" id="A0A1D1VC56"/>